<dbReference type="InterPro" id="IPR029035">
    <property type="entry name" value="DHS-like_NAD/FAD-binding_dom"/>
</dbReference>
<feature type="binding site" evidence="6">
    <location>
        <begin position="275"/>
        <end position="282"/>
    </location>
    <ligand>
        <name>FAD</name>
        <dbReference type="ChEBI" id="CHEBI:57692"/>
    </ligand>
</feature>
<evidence type="ECO:0000256" key="2">
    <source>
        <dbReference type="ARBA" id="ARBA00022448"/>
    </source>
</evidence>
<dbReference type="PANTHER" id="PTHR43153:SF1">
    <property type="entry name" value="ELECTRON TRANSFER FLAVOPROTEIN SUBUNIT ALPHA, MITOCHONDRIAL"/>
    <property type="match status" value="1"/>
</dbReference>
<reference evidence="9" key="1">
    <citation type="journal article" date="2015" name="MBio">
        <title>Genome-Resolved Metagenomic Analysis Reveals Roles for Candidate Phyla and Other Microbial Community Members in Biogeochemical Transformations in Oil Reservoirs.</title>
        <authorList>
            <person name="Hu P."/>
            <person name="Tom L."/>
            <person name="Singh A."/>
            <person name="Thomas B.C."/>
            <person name="Baker B.J."/>
            <person name="Piceno Y.M."/>
            <person name="Andersen G.L."/>
            <person name="Banfield J.F."/>
        </authorList>
    </citation>
    <scope>NUCLEOTIDE SEQUENCE [LARGE SCALE GENOMIC DNA]</scope>
</reference>
<dbReference type="Gene3D" id="3.40.50.1220">
    <property type="entry name" value="TPP-binding domain"/>
    <property type="match status" value="1"/>
</dbReference>
<evidence type="ECO:0000256" key="1">
    <source>
        <dbReference type="ARBA" id="ARBA00005817"/>
    </source>
</evidence>
<dbReference type="EMBL" id="LGGP01000337">
    <property type="protein sequence ID" value="KUK78860.1"/>
    <property type="molecule type" value="Genomic_DNA"/>
</dbReference>
<dbReference type="InterPro" id="IPR014729">
    <property type="entry name" value="Rossmann-like_a/b/a_fold"/>
</dbReference>
<keyword evidence="5" id="KW-0249">Electron transport</keyword>
<feature type="binding site" evidence="6">
    <location>
        <position position="296"/>
    </location>
    <ligand>
        <name>FAD</name>
        <dbReference type="ChEBI" id="CHEBI:57692"/>
    </ligand>
</feature>
<dbReference type="Pfam" id="PF00766">
    <property type="entry name" value="ETF_alpha"/>
    <property type="match status" value="1"/>
</dbReference>
<keyword evidence="2" id="KW-0813">Transport</keyword>
<dbReference type="PIRSF" id="PIRSF000089">
    <property type="entry name" value="Electra_flavoP_a"/>
    <property type="match status" value="1"/>
</dbReference>
<evidence type="ECO:0000313" key="8">
    <source>
        <dbReference type="EMBL" id="KUK78860.1"/>
    </source>
</evidence>
<dbReference type="Pfam" id="PF01012">
    <property type="entry name" value="ETF"/>
    <property type="match status" value="1"/>
</dbReference>
<sequence length="332" mass="35593">MSDLLVIAERRGSEIHSSTYELLGKARELSLKRPLNVSVAVLSDNRLEEDATASLFSGGADKIIMAIDKSLGRFNFEPYTKTLAAIVKKLSPEIVLAPATTSGRTYMPGLAALLKTGLTADCTGLDIEEDTGNLLQTRPAIGGNIMATIKTPNHRPQMATVRPKTFSALKEPYMGSGEVESFEVTPEMIETNATLLQFKPIGKGKKGVQDAEVIIAGGMGLRKVENMEPIYRLSSMINGTVGASRKIVDSKWVGHEAQVGLSGHTVKPKIYIAAGISGAVQHIAGMQTAEFIVAINRDRNAAIFNFADIGLVGDAVEILNDLVEALESEVKK</sequence>
<feature type="domain" description="Electron transfer flavoprotein alpha/beta-subunit N-terminal" evidence="7">
    <location>
        <begin position="4"/>
        <end position="200"/>
    </location>
</feature>
<keyword evidence="4 6" id="KW-0274">FAD</keyword>
<organism evidence="8 9">
    <name type="scientific">Mesotoga prima</name>
    <dbReference type="NCBI Taxonomy" id="1184387"/>
    <lineage>
        <taxon>Bacteria</taxon>
        <taxon>Thermotogati</taxon>
        <taxon>Thermotogota</taxon>
        <taxon>Thermotogae</taxon>
        <taxon>Kosmotogales</taxon>
        <taxon>Kosmotogaceae</taxon>
        <taxon>Mesotoga</taxon>
    </lineage>
</organism>
<dbReference type="PATRIC" id="fig|1184387.3.peg.2122"/>
<dbReference type="GO" id="GO:0050660">
    <property type="term" value="F:flavin adenine dinucleotide binding"/>
    <property type="evidence" value="ECO:0007669"/>
    <property type="project" value="InterPro"/>
</dbReference>
<dbReference type="CDD" id="cd01715">
    <property type="entry name" value="ETF_alpha"/>
    <property type="match status" value="1"/>
</dbReference>
<accession>A0A101HL62</accession>
<proteinExistence type="inferred from homology"/>
<gene>
    <name evidence="8" type="ORF">XD94_1607</name>
</gene>
<comment type="similarity">
    <text evidence="1">Belongs to the ETF alpha-subunit/FixB family.</text>
</comment>
<evidence type="ECO:0000256" key="5">
    <source>
        <dbReference type="ARBA" id="ARBA00022982"/>
    </source>
</evidence>
<dbReference type="SMART" id="SM00893">
    <property type="entry name" value="ETF"/>
    <property type="match status" value="1"/>
</dbReference>
<name>A0A101HL62_9BACT</name>
<dbReference type="SUPFAM" id="SSF52467">
    <property type="entry name" value="DHS-like NAD/FAD-binding domain"/>
    <property type="match status" value="1"/>
</dbReference>
<dbReference type="AlphaFoldDB" id="A0A101HL62"/>
<dbReference type="InterPro" id="IPR014730">
    <property type="entry name" value="ETF_a/b_N"/>
</dbReference>
<dbReference type="Gene3D" id="3.40.50.620">
    <property type="entry name" value="HUPs"/>
    <property type="match status" value="1"/>
</dbReference>
<dbReference type="InterPro" id="IPR014731">
    <property type="entry name" value="ETF_asu_C"/>
</dbReference>
<comment type="caution">
    <text evidence="8">The sequence shown here is derived from an EMBL/GenBank/DDBJ whole genome shotgun (WGS) entry which is preliminary data.</text>
</comment>
<evidence type="ECO:0000256" key="3">
    <source>
        <dbReference type="ARBA" id="ARBA00022630"/>
    </source>
</evidence>
<dbReference type="InterPro" id="IPR018206">
    <property type="entry name" value="ETF_asu_C_CS"/>
</dbReference>
<feature type="binding site" evidence="6">
    <location>
        <begin position="244"/>
        <end position="245"/>
    </location>
    <ligand>
        <name>FAD</name>
        <dbReference type="ChEBI" id="CHEBI:57692"/>
    </ligand>
</feature>
<dbReference type="InterPro" id="IPR001308">
    <property type="entry name" value="ETF_a/FixB"/>
</dbReference>
<dbReference type="SUPFAM" id="SSF52402">
    <property type="entry name" value="Adenine nucleotide alpha hydrolases-like"/>
    <property type="match status" value="1"/>
</dbReference>
<evidence type="ECO:0000259" key="7">
    <source>
        <dbReference type="SMART" id="SM00893"/>
    </source>
</evidence>
<keyword evidence="3" id="KW-0285">Flavoprotein</keyword>
<evidence type="ECO:0000256" key="4">
    <source>
        <dbReference type="ARBA" id="ARBA00022827"/>
    </source>
</evidence>
<evidence type="ECO:0000256" key="6">
    <source>
        <dbReference type="PIRSR" id="PIRSR000089-1"/>
    </source>
</evidence>
<feature type="binding site" evidence="6">
    <location>
        <begin position="258"/>
        <end position="262"/>
    </location>
    <ligand>
        <name>FAD</name>
        <dbReference type="ChEBI" id="CHEBI:57692"/>
    </ligand>
</feature>
<dbReference type="GO" id="GO:0033539">
    <property type="term" value="P:fatty acid beta-oxidation using acyl-CoA dehydrogenase"/>
    <property type="evidence" value="ECO:0007669"/>
    <property type="project" value="TreeGrafter"/>
</dbReference>
<protein>
    <submittedName>
        <fullName evidence="8">Electron transfer flavoprotein, alpha subunit</fullName>
    </submittedName>
</protein>
<evidence type="ECO:0000313" key="9">
    <source>
        <dbReference type="Proteomes" id="UP000054092"/>
    </source>
</evidence>
<dbReference type="InterPro" id="IPR033947">
    <property type="entry name" value="ETF_alpha_N"/>
</dbReference>
<dbReference type="PANTHER" id="PTHR43153">
    <property type="entry name" value="ELECTRON TRANSFER FLAVOPROTEIN ALPHA"/>
    <property type="match status" value="1"/>
</dbReference>
<dbReference type="PROSITE" id="PS00696">
    <property type="entry name" value="ETF_ALPHA"/>
    <property type="match status" value="1"/>
</dbReference>
<comment type="cofactor">
    <cofactor evidence="6">
        <name>FAD</name>
        <dbReference type="ChEBI" id="CHEBI:57692"/>
    </cofactor>
    <text evidence="6">Binds 1 FAD per dimer.</text>
</comment>
<dbReference type="GO" id="GO:0009055">
    <property type="term" value="F:electron transfer activity"/>
    <property type="evidence" value="ECO:0007669"/>
    <property type="project" value="InterPro"/>
</dbReference>
<dbReference type="Proteomes" id="UP000054092">
    <property type="component" value="Unassembled WGS sequence"/>
</dbReference>